<evidence type="ECO:0008006" key="4">
    <source>
        <dbReference type="Google" id="ProtNLM"/>
    </source>
</evidence>
<protein>
    <recommendedName>
        <fullName evidence="4">Transporter</fullName>
    </recommendedName>
</protein>
<sequence>MKKLVLTISMFLALSTFLWAQESSGDLGKKLANPVASMISMPFQTNTEFGIGEFNGSRFTTNIQPVLPFQISENLNLITRAVVPVINQYDITGAGESQTGIGDALITGFLSPVNSGKVIWGVGPNVLMPTGTQEALSTKKWGLGASGVVLTQTNGFTFGALLNHTWSVAGDAARPNFSQTYFQPFAAYNWPSGAGITFAQFEMSKEWESGAFIGSYNPMVSMVSVLGKLPVSMAIGPRVMFGKDNPADWGMRASLTFIFSK</sequence>
<feature type="signal peptide" evidence="1">
    <location>
        <begin position="1"/>
        <end position="20"/>
    </location>
</feature>
<dbReference type="RefSeq" id="WP_343333915.1">
    <property type="nucleotide sequence ID" value="NZ_JAPOHD010000027.1"/>
</dbReference>
<keyword evidence="3" id="KW-1185">Reference proteome</keyword>
<reference evidence="2" key="1">
    <citation type="submission" date="2022-11" db="EMBL/GenBank/DDBJ databases">
        <title>Marilongibacter aestuarii gen. nov., sp. nov., isolated from tidal flat sediment.</title>
        <authorList>
            <person name="Jiayan W."/>
        </authorList>
    </citation>
    <scope>NUCLEOTIDE SEQUENCE</scope>
    <source>
        <strain evidence="2">Z1-6</strain>
    </source>
</reference>
<comment type="caution">
    <text evidence="2">The sequence shown here is derived from an EMBL/GenBank/DDBJ whole genome shotgun (WGS) entry which is preliminary data.</text>
</comment>
<dbReference type="AlphaFoldDB" id="A0A9X3FA54"/>
<accession>A0A9X3FA54</accession>
<keyword evidence="1" id="KW-0732">Signal</keyword>
<feature type="chain" id="PRO_5040863296" description="Transporter" evidence="1">
    <location>
        <begin position="21"/>
        <end position="261"/>
    </location>
</feature>
<evidence type="ECO:0000256" key="1">
    <source>
        <dbReference type="SAM" id="SignalP"/>
    </source>
</evidence>
<dbReference type="EMBL" id="JAPOHD010000027">
    <property type="protein sequence ID" value="MCY1721586.1"/>
    <property type="molecule type" value="Genomic_DNA"/>
</dbReference>
<proteinExistence type="predicted"/>
<evidence type="ECO:0000313" key="2">
    <source>
        <dbReference type="EMBL" id="MCY1721586.1"/>
    </source>
</evidence>
<organism evidence="2 3">
    <name type="scientific">Draconibacterium aestuarii</name>
    <dbReference type="NCBI Taxonomy" id="2998507"/>
    <lineage>
        <taxon>Bacteria</taxon>
        <taxon>Pseudomonadati</taxon>
        <taxon>Bacteroidota</taxon>
        <taxon>Bacteroidia</taxon>
        <taxon>Marinilabiliales</taxon>
        <taxon>Prolixibacteraceae</taxon>
        <taxon>Draconibacterium</taxon>
    </lineage>
</organism>
<dbReference type="Proteomes" id="UP001145087">
    <property type="component" value="Unassembled WGS sequence"/>
</dbReference>
<gene>
    <name evidence="2" type="ORF">OU798_14615</name>
</gene>
<evidence type="ECO:0000313" key="3">
    <source>
        <dbReference type="Proteomes" id="UP001145087"/>
    </source>
</evidence>
<name>A0A9X3FA54_9BACT</name>